<keyword evidence="1" id="KW-0805">Transcription regulation</keyword>
<sequence length="355" mass="40759">MKYIDEFDIDLVNQFLTFNTTEMHIQGTCDLFTTKPVGSDRKLYKVLDKMYNTEDNDEGESLKDMDSKQRQNSLNSVGSTEKSQSSPDNVNSQFIQLKNRSFSYSHTTKPQVLNNGDDATLKRSHSFASPTPEPQIEHYEEDSPFGPLSQSSSRKLFGYLIGALNGTFPDHDFSTVQPKHFTMLHSAGELIAKVNSFLISSGKSTGLDWIWQTINTHMELDHCVCFQFDPSQSFLDDLGVIWCNMYFMFNKKKKRVAFLYFLATILNEADNSTTISRRRNSKRGTLDEEGMKMGEDDSEYDLRYNEDYEPIYEDVFEDDDIDMIDGTNTINKDEEGYDMSDDELANLNQDDEGYL</sequence>
<organism evidence="3 5">
    <name type="scientific">Pichia kudriavzevii</name>
    <name type="common">Yeast</name>
    <name type="synonym">Issatchenkia orientalis</name>
    <dbReference type="NCBI Taxonomy" id="4909"/>
    <lineage>
        <taxon>Eukaryota</taxon>
        <taxon>Fungi</taxon>
        <taxon>Dikarya</taxon>
        <taxon>Ascomycota</taxon>
        <taxon>Saccharomycotina</taxon>
        <taxon>Pichiomycetes</taxon>
        <taxon>Pichiales</taxon>
        <taxon>Pichiaceae</taxon>
        <taxon>Pichia</taxon>
    </lineage>
</organism>
<dbReference type="PANTHER" id="PTHR22504">
    <property type="entry name" value="REPRESSOR OF RNA POLYMERASE III TRANSCRIPTION MAF1"/>
    <property type="match status" value="1"/>
</dbReference>
<accession>A0A099P6Z7</accession>
<keyword evidence="1" id="KW-0804">Transcription</keyword>
<dbReference type="EMBL" id="JQFK01000004">
    <property type="protein sequence ID" value="KGK39997.1"/>
    <property type="molecule type" value="Genomic_DNA"/>
</dbReference>
<feature type="compositionally biased region" description="Basic and acidic residues" evidence="2">
    <location>
        <begin position="284"/>
        <end position="293"/>
    </location>
</feature>
<feature type="region of interest" description="Disordered" evidence="2">
    <location>
        <begin position="54"/>
        <end position="90"/>
    </location>
</feature>
<feature type="region of interest" description="Disordered" evidence="2">
    <location>
        <begin position="106"/>
        <end position="149"/>
    </location>
</feature>
<feature type="region of interest" description="Disordered" evidence="2">
    <location>
        <begin position="327"/>
        <end position="355"/>
    </location>
</feature>
<evidence type="ECO:0000313" key="5">
    <source>
        <dbReference type="Proteomes" id="UP000029867"/>
    </source>
</evidence>
<dbReference type="PIRSF" id="PIRSF037240">
    <property type="entry name" value="RNA_polIII_Trep_MAF1"/>
    <property type="match status" value="1"/>
</dbReference>
<gene>
    <name evidence="4" type="ORF">CAS74_003104</name>
    <name evidence="3" type="ORF">JL09_g833</name>
</gene>
<protein>
    <recommendedName>
        <fullName evidence="1">Repressor of RNA polymerase III transcription MAF1</fullName>
    </recommendedName>
</protein>
<keyword evidence="1" id="KW-0678">Repressor</keyword>
<comment type="function">
    <text evidence="1">Mediator of diverse signals that repress RNA polymerase III transcription. Inhibits the de novo assembly of TFIIIB onto DNA.</text>
</comment>
<dbReference type="EMBL" id="NHMM01000004">
    <property type="protein sequence ID" value="OUT22115.1"/>
    <property type="molecule type" value="Genomic_DNA"/>
</dbReference>
<name>A0A099P6Z7_PICKU</name>
<dbReference type="Pfam" id="PF09174">
    <property type="entry name" value="Maf1"/>
    <property type="match status" value="1"/>
</dbReference>
<reference evidence="4 6" key="3">
    <citation type="submission" date="2017-05" db="EMBL/GenBank/DDBJ databases">
        <title>The Genome Sequence of Candida krusei Ckrusei653.</title>
        <authorList>
            <person name="Cuomo C."/>
            <person name="Forche A."/>
            <person name="Young S."/>
            <person name="Abouelleil A."/>
            <person name="Cao P."/>
            <person name="Chapman S."/>
            <person name="Cusick C."/>
            <person name="Shea T."/>
            <person name="Nusbaum C."/>
            <person name="Birren B."/>
        </authorList>
    </citation>
    <scope>NUCLEOTIDE SEQUENCE [LARGE SCALE GENOMIC DNA]</scope>
    <source>
        <strain evidence="4 6">Ckrusei653</strain>
    </source>
</reference>
<dbReference type="HOGENOM" id="CLU_037043_2_1_1"/>
<evidence type="ECO:0000313" key="3">
    <source>
        <dbReference type="EMBL" id="KGK39997.1"/>
    </source>
</evidence>
<feature type="compositionally biased region" description="Basic and acidic residues" evidence="2">
    <location>
        <begin position="60"/>
        <end position="69"/>
    </location>
</feature>
<dbReference type="AlphaFoldDB" id="A0A099P6Z7"/>
<dbReference type="PANTHER" id="PTHR22504:SF0">
    <property type="entry name" value="REPRESSOR OF RNA POLYMERASE III TRANSCRIPTION MAF1 HOMOLOG"/>
    <property type="match status" value="1"/>
</dbReference>
<dbReference type="Proteomes" id="UP000195871">
    <property type="component" value="Unassembled WGS sequence"/>
</dbReference>
<dbReference type="InterPro" id="IPR038564">
    <property type="entry name" value="Maf1_sf"/>
</dbReference>
<evidence type="ECO:0000256" key="1">
    <source>
        <dbReference type="PIRNR" id="PIRNR037240"/>
    </source>
</evidence>
<comment type="similarity">
    <text evidence="1">Belongs to the MAF1 family.</text>
</comment>
<evidence type="ECO:0000313" key="4">
    <source>
        <dbReference type="EMBL" id="OUT22115.1"/>
    </source>
</evidence>
<comment type="caution">
    <text evidence="3">The sequence shown here is derived from an EMBL/GenBank/DDBJ whole genome shotgun (WGS) entry which is preliminary data.</text>
</comment>
<comment type="subcellular location">
    <subcellularLocation>
        <location evidence="1">Nucleus</location>
    </subcellularLocation>
</comment>
<reference evidence="5" key="1">
    <citation type="journal article" date="2014" name="Microb. Cell Fact.">
        <title>Exploiting Issatchenkia orientalis SD108 for succinic acid production.</title>
        <authorList>
            <person name="Xiao H."/>
            <person name="Shao Z."/>
            <person name="Jiang Y."/>
            <person name="Dole S."/>
            <person name="Zhao H."/>
        </authorList>
    </citation>
    <scope>NUCLEOTIDE SEQUENCE [LARGE SCALE GENOMIC DNA]</scope>
    <source>
        <strain evidence="5">SD108</strain>
    </source>
</reference>
<dbReference type="GO" id="GO:0005634">
    <property type="term" value="C:nucleus"/>
    <property type="evidence" value="ECO:0007669"/>
    <property type="project" value="UniProtKB-SubCell"/>
</dbReference>
<feature type="region of interest" description="Disordered" evidence="2">
    <location>
        <begin position="274"/>
        <end position="293"/>
    </location>
</feature>
<proteinExistence type="inferred from homology"/>
<feature type="compositionally biased region" description="Acidic residues" evidence="2">
    <location>
        <begin position="335"/>
        <end position="355"/>
    </location>
</feature>
<evidence type="ECO:0000313" key="6">
    <source>
        <dbReference type="Proteomes" id="UP000195871"/>
    </source>
</evidence>
<dbReference type="eggNOG" id="KOG3104">
    <property type="taxonomic scope" value="Eukaryota"/>
</dbReference>
<dbReference type="VEuPathDB" id="FungiDB:C5L36_0E01530"/>
<dbReference type="InterPro" id="IPR015257">
    <property type="entry name" value="Maf1"/>
</dbReference>
<dbReference type="GO" id="GO:0016480">
    <property type="term" value="P:negative regulation of transcription by RNA polymerase III"/>
    <property type="evidence" value="ECO:0007669"/>
    <property type="project" value="UniProtKB-UniRule"/>
</dbReference>
<dbReference type="GO" id="GO:0000994">
    <property type="term" value="F:RNA polymerase III core binding"/>
    <property type="evidence" value="ECO:0007669"/>
    <property type="project" value="TreeGrafter"/>
</dbReference>
<reference evidence="3" key="2">
    <citation type="submission" date="2014-08" db="EMBL/GenBank/DDBJ databases">
        <title>Exploiting Issatchenkia orientalis SD108 for Succinic Acid Production.</title>
        <authorList>
            <person name="Xiao H."/>
            <person name="Shao Z."/>
            <person name="Jiang Y."/>
            <person name="Dole S."/>
            <person name="Zhao H."/>
        </authorList>
    </citation>
    <scope>NUCLEOTIDE SEQUENCE [LARGE SCALE GENOMIC DNA]</scope>
    <source>
        <strain evidence="3">SD108</strain>
    </source>
</reference>
<dbReference type="Gene3D" id="3.40.1000.50">
    <property type="entry name" value="Repressor of RNA polymerase III transcription Maf1"/>
    <property type="match status" value="1"/>
</dbReference>
<dbReference type="Proteomes" id="UP000029867">
    <property type="component" value="Unassembled WGS sequence"/>
</dbReference>
<keyword evidence="1" id="KW-0539">Nucleus</keyword>
<feature type="compositionally biased region" description="Polar residues" evidence="2">
    <location>
        <begin position="70"/>
        <end position="90"/>
    </location>
</feature>
<evidence type="ECO:0000256" key="2">
    <source>
        <dbReference type="SAM" id="MobiDB-lite"/>
    </source>
</evidence>